<evidence type="ECO:0000256" key="2">
    <source>
        <dbReference type="ARBA" id="ARBA00001958"/>
    </source>
</evidence>
<evidence type="ECO:0000256" key="3">
    <source>
        <dbReference type="ARBA" id="ARBA00004496"/>
    </source>
</evidence>
<dbReference type="GO" id="GO:0005524">
    <property type="term" value="F:ATP binding"/>
    <property type="evidence" value="ECO:0007669"/>
    <property type="project" value="UniProtKB-UniRule"/>
</dbReference>
<dbReference type="GO" id="GO:0005737">
    <property type="term" value="C:cytoplasm"/>
    <property type="evidence" value="ECO:0007669"/>
    <property type="project" value="UniProtKB-SubCell"/>
</dbReference>
<evidence type="ECO:0000256" key="8">
    <source>
        <dbReference type="ARBA" id="ARBA00022679"/>
    </source>
</evidence>
<organism evidence="17 18">
    <name type="scientific">Alloscardovia omnicolens</name>
    <dbReference type="NCBI Taxonomy" id="419015"/>
    <lineage>
        <taxon>Bacteria</taxon>
        <taxon>Bacillati</taxon>
        <taxon>Actinomycetota</taxon>
        <taxon>Actinomycetes</taxon>
        <taxon>Bifidobacteriales</taxon>
        <taxon>Bifidobacteriaceae</taxon>
        <taxon>Alloscardovia</taxon>
    </lineage>
</organism>
<keyword evidence="8 16" id="KW-0808">Transferase</keyword>
<evidence type="ECO:0000256" key="13">
    <source>
        <dbReference type="ARBA" id="ARBA00022993"/>
    </source>
</evidence>
<gene>
    <name evidence="16" type="primary">coaX</name>
    <name evidence="17" type="ORF">CYJ32_02940</name>
</gene>
<accession>A0A2I1M5D9</accession>
<dbReference type="PANTHER" id="PTHR34265:SF1">
    <property type="entry name" value="TYPE III PANTOTHENATE KINASE"/>
    <property type="match status" value="1"/>
</dbReference>
<evidence type="ECO:0000256" key="10">
    <source>
        <dbReference type="ARBA" id="ARBA00022777"/>
    </source>
</evidence>
<dbReference type="GO" id="GO:0046872">
    <property type="term" value="F:metal ion binding"/>
    <property type="evidence" value="ECO:0007669"/>
    <property type="project" value="UniProtKB-KW"/>
</dbReference>
<evidence type="ECO:0000313" key="17">
    <source>
        <dbReference type="EMBL" id="PKZ15350.1"/>
    </source>
</evidence>
<protein>
    <recommendedName>
        <fullName evidence="15 16">Type III pantothenate kinase</fullName>
        <ecNumber evidence="6 16">2.7.1.33</ecNumber>
    </recommendedName>
    <alternativeName>
        <fullName evidence="16">PanK-III</fullName>
    </alternativeName>
    <alternativeName>
        <fullName evidence="16">Pantothenic acid kinase</fullName>
    </alternativeName>
</protein>
<comment type="caution">
    <text evidence="17">The sequence shown here is derived from an EMBL/GenBank/DDBJ whole genome shotgun (WGS) entry which is preliminary data.</text>
</comment>
<keyword evidence="13 16" id="KW-0173">Coenzyme A biosynthesis</keyword>
<keyword evidence="11 16" id="KW-0067">ATP-binding</keyword>
<evidence type="ECO:0000313" key="18">
    <source>
        <dbReference type="Proteomes" id="UP000242263"/>
    </source>
</evidence>
<keyword evidence="16" id="KW-0479">Metal-binding</keyword>
<feature type="binding site" evidence="16">
    <location>
        <begin position="6"/>
        <end position="13"/>
    </location>
    <ligand>
        <name>ATP</name>
        <dbReference type="ChEBI" id="CHEBI:30616"/>
    </ligand>
</feature>
<dbReference type="SUPFAM" id="SSF53067">
    <property type="entry name" value="Actin-like ATPase domain"/>
    <property type="match status" value="2"/>
</dbReference>
<evidence type="ECO:0000256" key="11">
    <source>
        <dbReference type="ARBA" id="ARBA00022840"/>
    </source>
</evidence>
<reference evidence="17 18" key="1">
    <citation type="submission" date="2017-12" db="EMBL/GenBank/DDBJ databases">
        <title>Phylogenetic diversity of female urinary microbiome.</title>
        <authorList>
            <person name="Thomas-White K."/>
            <person name="Wolfe A.J."/>
        </authorList>
    </citation>
    <scope>NUCLEOTIDE SEQUENCE [LARGE SCALE GENOMIC DNA]</scope>
    <source>
        <strain evidence="17 18">UMB0064</strain>
    </source>
</reference>
<feature type="binding site" evidence="16">
    <location>
        <position position="132"/>
    </location>
    <ligand>
        <name>ATP</name>
        <dbReference type="ChEBI" id="CHEBI:30616"/>
    </ligand>
</feature>
<keyword evidence="9 16" id="KW-0547">Nucleotide-binding</keyword>
<evidence type="ECO:0000256" key="12">
    <source>
        <dbReference type="ARBA" id="ARBA00022958"/>
    </source>
</evidence>
<comment type="function">
    <text evidence="16">Catalyzes the phosphorylation of pantothenate (Pan), the first step in CoA biosynthesis.</text>
</comment>
<comment type="caution">
    <text evidence="16">Lacks conserved residue(s) required for the propagation of feature annotation.</text>
</comment>
<evidence type="ECO:0000256" key="5">
    <source>
        <dbReference type="ARBA" id="ARBA00011738"/>
    </source>
</evidence>
<evidence type="ECO:0000256" key="14">
    <source>
        <dbReference type="ARBA" id="ARBA00038036"/>
    </source>
</evidence>
<feature type="binding site" evidence="16">
    <location>
        <position position="129"/>
    </location>
    <ligand>
        <name>K(+)</name>
        <dbReference type="ChEBI" id="CHEBI:29103"/>
    </ligand>
</feature>
<dbReference type="InterPro" id="IPR004619">
    <property type="entry name" value="Type_III_PanK"/>
</dbReference>
<comment type="cofactor">
    <cofactor evidence="2">
        <name>K(+)</name>
        <dbReference type="ChEBI" id="CHEBI:29103"/>
    </cofactor>
</comment>
<evidence type="ECO:0000256" key="15">
    <source>
        <dbReference type="ARBA" id="ARBA00040883"/>
    </source>
</evidence>
<feature type="binding site" evidence="16">
    <location>
        <begin position="107"/>
        <end position="110"/>
    </location>
    <ligand>
        <name>substrate</name>
    </ligand>
</feature>
<evidence type="ECO:0000256" key="4">
    <source>
        <dbReference type="ARBA" id="ARBA00005225"/>
    </source>
</evidence>
<comment type="cofactor">
    <cofactor evidence="16">
        <name>NH4(+)</name>
        <dbReference type="ChEBI" id="CHEBI:28938"/>
    </cofactor>
    <cofactor evidence="16">
        <name>K(+)</name>
        <dbReference type="ChEBI" id="CHEBI:29103"/>
    </cofactor>
    <text evidence="16">A monovalent cation. Ammonium or potassium.</text>
</comment>
<dbReference type="Proteomes" id="UP000242263">
    <property type="component" value="Unassembled WGS sequence"/>
</dbReference>
<comment type="subunit">
    <text evidence="5 16">Homodimer.</text>
</comment>
<dbReference type="NCBIfam" id="TIGR00671">
    <property type="entry name" value="baf"/>
    <property type="match status" value="1"/>
</dbReference>
<name>A0A2I1M5D9_9BIFI</name>
<dbReference type="EMBL" id="PKGU01000002">
    <property type="protein sequence ID" value="PKZ15350.1"/>
    <property type="molecule type" value="Genomic_DNA"/>
</dbReference>
<evidence type="ECO:0000256" key="7">
    <source>
        <dbReference type="ARBA" id="ARBA00022490"/>
    </source>
</evidence>
<feature type="active site" description="Proton acceptor" evidence="16">
    <location>
        <position position="109"/>
    </location>
</feature>
<comment type="subcellular location">
    <subcellularLocation>
        <location evidence="3 16">Cytoplasm</location>
    </subcellularLocation>
</comment>
<evidence type="ECO:0000256" key="9">
    <source>
        <dbReference type="ARBA" id="ARBA00022741"/>
    </source>
</evidence>
<dbReference type="InterPro" id="IPR043129">
    <property type="entry name" value="ATPase_NBD"/>
</dbReference>
<keyword evidence="7 16" id="KW-0963">Cytoplasm</keyword>
<evidence type="ECO:0000256" key="16">
    <source>
        <dbReference type="HAMAP-Rule" id="MF_01274"/>
    </source>
</evidence>
<sequence>MLIAVDIGNTNIVLGFMQGPDITHSYRLTTSGVRTSDEYGIHLLQFLSLSGYTTDDVEDVIVCSVVPSVMHSFRGSIEKFLGKTPIVVGPGIKTGMAVRIDDPKSLGADCLVDCVAASALYGTPCLVIDMGTATTFNYVDTSGAITMGVIQTGLLTSARALAGNTAQLPEVEIASPSTVMAKNTFSAIQTGLYYGFIGGIERMIKQCREETGTDFTVVATGGFGRVIEHDNDFIDIYDPDLIFKGMRIIYEKNH</sequence>
<comment type="pathway">
    <text evidence="4 16">Cofactor biosynthesis; coenzyme A biosynthesis; CoA from (R)-pantothenate: step 1/5.</text>
</comment>
<keyword evidence="10 16" id="KW-0418">Kinase</keyword>
<dbReference type="RefSeq" id="WP_021617876.1">
    <property type="nucleotide sequence ID" value="NZ_CAUPEW010000001.1"/>
</dbReference>
<dbReference type="PANTHER" id="PTHR34265">
    <property type="entry name" value="TYPE III PANTOTHENATE KINASE"/>
    <property type="match status" value="1"/>
</dbReference>
<dbReference type="Gene3D" id="3.30.420.40">
    <property type="match status" value="2"/>
</dbReference>
<dbReference type="CDD" id="cd24015">
    <property type="entry name" value="ASKHA_NBD_PanK-III"/>
    <property type="match status" value="1"/>
</dbReference>
<dbReference type="Pfam" id="PF03309">
    <property type="entry name" value="Pan_kinase"/>
    <property type="match status" value="1"/>
</dbReference>
<evidence type="ECO:0000256" key="6">
    <source>
        <dbReference type="ARBA" id="ARBA00012102"/>
    </source>
</evidence>
<comment type="catalytic activity">
    <reaction evidence="1 16">
        <text>(R)-pantothenate + ATP = (R)-4'-phosphopantothenate + ADP + H(+)</text>
        <dbReference type="Rhea" id="RHEA:16373"/>
        <dbReference type="ChEBI" id="CHEBI:10986"/>
        <dbReference type="ChEBI" id="CHEBI:15378"/>
        <dbReference type="ChEBI" id="CHEBI:29032"/>
        <dbReference type="ChEBI" id="CHEBI:30616"/>
        <dbReference type="ChEBI" id="CHEBI:456216"/>
        <dbReference type="EC" id="2.7.1.33"/>
    </reaction>
</comment>
<dbReference type="NCBIfam" id="NF009855">
    <property type="entry name" value="PRK13321.1"/>
    <property type="match status" value="1"/>
</dbReference>
<proteinExistence type="inferred from homology"/>
<dbReference type="GO" id="GO:0015937">
    <property type="term" value="P:coenzyme A biosynthetic process"/>
    <property type="evidence" value="ECO:0007669"/>
    <property type="project" value="UniProtKB-UniRule"/>
</dbReference>
<dbReference type="UniPathway" id="UPA00241">
    <property type="reaction ID" value="UER00352"/>
</dbReference>
<keyword evidence="12 16" id="KW-0630">Potassium</keyword>
<dbReference type="HAMAP" id="MF_01274">
    <property type="entry name" value="Pantothen_kinase_3"/>
    <property type="match status" value="1"/>
</dbReference>
<dbReference type="GO" id="GO:0004594">
    <property type="term" value="F:pantothenate kinase activity"/>
    <property type="evidence" value="ECO:0007669"/>
    <property type="project" value="UniProtKB-UniRule"/>
</dbReference>
<dbReference type="AlphaFoldDB" id="A0A2I1M5D9"/>
<comment type="similarity">
    <text evidence="14 16">Belongs to the type III pantothenate kinase family.</text>
</comment>
<dbReference type="EC" id="2.7.1.33" evidence="6 16"/>
<feature type="binding site" evidence="16">
    <location>
        <position position="184"/>
    </location>
    <ligand>
        <name>substrate</name>
    </ligand>
</feature>
<evidence type="ECO:0000256" key="1">
    <source>
        <dbReference type="ARBA" id="ARBA00001206"/>
    </source>
</evidence>